<evidence type="ECO:0000259" key="2">
    <source>
        <dbReference type="Pfam" id="PF01051"/>
    </source>
</evidence>
<evidence type="ECO:0000256" key="1">
    <source>
        <dbReference type="ARBA" id="ARBA00038283"/>
    </source>
</evidence>
<evidence type="ECO:0000313" key="4">
    <source>
        <dbReference type="Proteomes" id="UP000551327"/>
    </source>
</evidence>
<reference evidence="3 4" key="1">
    <citation type="submission" date="2020-08" db="EMBL/GenBank/DDBJ databases">
        <title>The genome sequence of type strain Novosphingobium piscinae KCTC 42194.</title>
        <authorList>
            <person name="Liu Y."/>
        </authorList>
    </citation>
    <scope>NUCLEOTIDE SEQUENCE [LARGE SCALE GENOMIC DNA]</scope>
    <source>
        <strain evidence="3 4">KCTC 42194</strain>
    </source>
</reference>
<name>A0A7X1KRM5_9SPHN</name>
<protein>
    <submittedName>
        <fullName evidence="3">Replication initiation protein</fullName>
    </submittedName>
</protein>
<dbReference type="GO" id="GO:0006270">
    <property type="term" value="P:DNA replication initiation"/>
    <property type="evidence" value="ECO:0007669"/>
    <property type="project" value="InterPro"/>
</dbReference>
<dbReference type="AlphaFoldDB" id="A0A7X1KRM5"/>
<dbReference type="RefSeq" id="WP_185680605.1">
    <property type="nucleotide sequence ID" value="NZ_JACLAX010000027.1"/>
</dbReference>
<accession>A0A7X1KRM5</accession>
<dbReference type="GO" id="GO:0003887">
    <property type="term" value="F:DNA-directed DNA polymerase activity"/>
    <property type="evidence" value="ECO:0007669"/>
    <property type="project" value="InterPro"/>
</dbReference>
<dbReference type="Proteomes" id="UP000551327">
    <property type="component" value="Unassembled WGS sequence"/>
</dbReference>
<proteinExistence type="inferred from homology"/>
<dbReference type="SUPFAM" id="SSF46785">
    <property type="entry name" value="Winged helix' DNA-binding domain"/>
    <property type="match status" value="1"/>
</dbReference>
<dbReference type="Gene3D" id="1.10.10.10">
    <property type="entry name" value="Winged helix-like DNA-binding domain superfamily/Winged helix DNA-binding domain"/>
    <property type="match status" value="1"/>
</dbReference>
<dbReference type="InterPro" id="IPR000525">
    <property type="entry name" value="Initiator_Rep_WH1"/>
</dbReference>
<sequence length="357" mass="39884">MKVARAIAAQKGEEFVKPGDLVEVRFVKGHSLSLTASRLLALMILAAGADAWEDKRHRMRKADVRRGHKGNERIGDMLEELHRTLFSHDDRSWRGKKAVTRFPLIQLSREEIDDEHGSDGGWIEWEFTPWARKLIRESESYAVMNRQAVLGFRSNYALRLYEIGSLRLHRRQPVWKPDLTELRAGLGIDPEVYGDFAQLRRKVLEKAKSEIDQLAHYTVEWTERKQGRKVVGIDFEFKPKQPPEQIATIDEIGRHSGGRRARREGTVEAVSAAPAGSDPAPSPALPTAFPAGSLRYGEAARVFGAIAAELGGGWDRDVIAQAYRAQLGARLAGLGGERLVRSFEGFCKAFAAQRGAP</sequence>
<dbReference type="Pfam" id="PF21205">
    <property type="entry name" value="Rep3_C"/>
    <property type="match status" value="1"/>
</dbReference>
<evidence type="ECO:0000313" key="3">
    <source>
        <dbReference type="EMBL" id="MBC2670723.1"/>
    </source>
</evidence>
<keyword evidence="4" id="KW-1185">Reference proteome</keyword>
<comment type="caution">
    <text evidence="3">The sequence shown here is derived from an EMBL/GenBank/DDBJ whole genome shotgun (WGS) entry which is preliminary data.</text>
</comment>
<dbReference type="EMBL" id="JACLAX010000027">
    <property type="protein sequence ID" value="MBC2670723.1"/>
    <property type="molecule type" value="Genomic_DNA"/>
</dbReference>
<organism evidence="3 4">
    <name type="scientific">Novosphingobium piscinae</name>
    <dbReference type="NCBI Taxonomy" id="1507448"/>
    <lineage>
        <taxon>Bacteria</taxon>
        <taxon>Pseudomonadati</taxon>
        <taxon>Pseudomonadota</taxon>
        <taxon>Alphaproteobacteria</taxon>
        <taxon>Sphingomonadales</taxon>
        <taxon>Sphingomonadaceae</taxon>
        <taxon>Novosphingobium</taxon>
    </lineage>
</organism>
<gene>
    <name evidence="3" type="ORF">H7F53_16345</name>
</gene>
<comment type="similarity">
    <text evidence="1">Belongs to the initiator RepB protein family.</text>
</comment>
<dbReference type="InterPro" id="IPR036388">
    <property type="entry name" value="WH-like_DNA-bd_sf"/>
</dbReference>
<feature type="domain" description="Initiator Rep protein WH1" evidence="2">
    <location>
        <begin position="20"/>
        <end position="163"/>
    </location>
</feature>
<dbReference type="Pfam" id="PF01051">
    <property type="entry name" value="Rep3_N"/>
    <property type="match status" value="1"/>
</dbReference>
<dbReference type="InterPro" id="IPR036390">
    <property type="entry name" value="WH_DNA-bd_sf"/>
</dbReference>